<reference evidence="2" key="1">
    <citation type="submission" date="2020-11" db="EMBL/GenBank/DDBJ databases">
        <title>Nocardioides cynanchi sp. nov., isolated from soil of rhizosphere of Cynanchum wilfordii.</title>
        <authorList>
            <person name="Lee J.-S."/>
            <person name="Suh M.K."/>
            <person name="Kim J.-S."/>
        </authorList>
    </citation>
    <scope>NUCLEOTIDE SEQUENCE</scope>
    <source>
        <strain evidence="2">KCTC 19276</strain>
    </source>
</reference>
<sequence>MRITKFGHSCIRIEHDGHTLVIDPGGFTQPEAVDGADAVLVTHEHPDHYHPAHLVRASAPVFTIDAVAQRIREDSPEVAEQLTVVSPEQTFEAAGLPVRAVGEQHAVIHPDLPRFDNSGYVVTLATPSGDQKVFHPGDALTPPGEPVDLLCVVVSAPWMKVSEAVDFARLVGAPRNLAIHDRVYSEAGLGIVDGHLSRLLPDTQAYARVPDGADLV</sequence>
<accession>A0A930YIJ4</accession>
<keyword evidence="3" id="KW-1185">Reference proteome</keyword>
<evidence type="ECO:0000259" key="1">
    <source>
        <dbReference type="SMART" id="SM00849"/>
    </source>
</evidence>
<dbReference type="PANTHER" id="PTHR43546">
    <property type="entry name" value="UPF0173 METAL-DEPENDENT HYDROLASE MJ1163-RELATED"/>
    <property type="match status" value="1"/>
</dbReference>
<dbReference type="Pfam" id="PF13483">
    <property type="entry name" value="Lactamase_B_3"/>
    <property type="match status" value="1"/>
</dbReference>
<evidence type="ECO:0000313" key="2">
    <source>
        <dbReference type="EMBL" id="MBF4768252.1"/>
    </source>
</evidence>
<dbReference type="InterPro" id="IPR050114">
    <property type="entry name" value="UPF0173_UPF0282_UlaG_hydrolase"/>
</dbReference>
<protein>
    <submittedName>
        <fullName evidence="2">MBL fold metallo-hydrolase</fullName>
    </submittedName>
</protein>
<name>A0A930YIJ4_9ACTN</name>
<dbReference type="Proteomes" id="UP000660668">
    <property type="component" value="Unassembled WGS sequence"/>
</dbReference>
<feature type="domain" description="Metallo-beta-lactamase" evidence="1">
    <location>
        <begin position="7"/>
        <end position="195"/>
    </location>
</feature>
<dbReference type="AlphaFoldDB" id="A0A930YIJ4"/>
<dbReference type="Gene3D" id="3.60.15.10">
    <property type="entry name" value="Ribonuclease Z/Hydroxyacylglutathione hydrolase-like"/>
    <property type="match status" value="1"/>
</dbReference>
<organism evidence="2 3">
    <name type="scientific">Nocardioides agariphilus</name>
    <dbReference type="NCBI Taxonomy" id="433664"/>
    <lineage>
        <taxon>Bacteria</taxon>
        <taxon>Bacillati</taxon>
        <taxon>Actinomycetota</taxon>
        <taxon>Actinomycetes</taxon>
        <taxon>Propionibacteriales</taxon>
        <taxon>Nocardioidaceae</taxon>
        <taxon>Nocardioides</taxon>
    </lineage>
</organism>
<dbReference type="EMBL" id="JADKPO010000012">
    <property type="protein sequence ID" value="MBF4768252.1"/>
    <property type="molecule type" value="Genomic_DNA"/>
</dbReference>
<dbReference type="SMART" id="SM00849">
    <property type="entry name" value="Lactamase_B"/>
    <property type="match status" value="1"/>
</dbReference>
<comment type="caution">
    <text evidence="2">The sequence shown here is derived from an EMBL/GenBank/DDBJ whole genome shotgun (WGS) entry which is preliminary data.</text>
</comment>
<gene>
    <name evidence="2" type="ORF">ISU10_10770</name>
</gene>
<dbReference type="InterPro" id="IPR036866">
    <property type="entry name" value="RibonucZ/Hydroxyglut_hydro"/>
</dbReference>
<evidence type="ECO:0000313" key="3">
    <source>
        <dbReference type="Proteomes" id="UP000660668"/>
    </source>
</evidence>
<dbReference type="SUPFAM" id="SSF56281">
    <property type="entry name" value="Metallo-hydrolase/oxidoreductase"/>
    <property type="match status" value="1"/>
</dbReference>
<dbReference type="PANTHER" id="PTHR43546:SF3">
    <property type="entry name" value="UPF0173 METAL-DEPENDENT HYDROLASE MJ1163"/>
    <property type="match status" value="1"/>
</dbReference>
<dbReference type="InterPro" id="IPR001279">
    <property type="entry name" value="Metallo-B-lactamas"/>
</dbReference>
<dbReference type="RefSeq" id="WP_194696393.1">
    <property type="nucleotide sequence ID" value="NZ_JADKPO010000012.1"/>
</dbReference>
<proteinExistence type="predicted"/>